<evidence type="ECO:0000313" key="12">
    <source>
        <dbReference type="Proteomes" id="UP001597299"/>
    </source>
</evidence>
<dbReference type="CDD" id="cd11534">
    <property type="entry name" value="NTP-PPase_HisIE_like"/>
    <property type="match status" value="1"/>
</dbReference>
<name>A0ABW4YSL0_9HYPH</name>
<dbReference type="SUPFAM" id="SSF101386">
    <property type="entry name" value="all-alpha NTP pyrophosphatases"/>
    <property type="match status" value="1"/>
</dbReference>
<comment type="pathway">
    <text evidence="2">Amino-acid biosynthesis; L-histidine biosynthesis; L-histidine from 5-phospho-alpha-D-ribose 1-diphosphate: step 2/9.</text>
</comment>
<dbReference type="EMBL" id="JBHUHD010000001">
    <property type="protein sequence ID" value="MFD2139330.1"/>
    <property type="molecule type" value="Genomic_DNA"/>
</dbReference>
<dbReference type="NCBIfam" id="TIGR03188">
    <property type="entry name" value="histidine_hisI"/>
    <property type="match status" value="1"/>
</dbReference>
<comment type="catalytic activity">
    <reaction evidence="1">
        <text>1-(5-phospho-beta-D-ribosyl)-ATP + H2O = 1-(5-phospho-beta-D-ribosyl)-5'-AMP + diphosphate + H(+)</text>
        <dbReference type="Rhea" id="RHEA:22828"/>
        <dbReference type="ChEBI" id="CHEBI:15377"/>
        <dbReference type="ChEBI" id="CHEBI:15378"/>
        <dbReference type="ChEBI" id="CHEBI:33019"/>
        <dbReference type="ChEBI" id="CHEBI:59457"/>
        <dbReference type="ChEBI" id="CHEBI:73183"/>
        <dbReference type="EC" id="3.6.1.31"/>
    </reaction>
</comment>
<feature type="region of interest" description="Disordered" evidence="10">
    <location>
        <begin position="149"/>
        <end position="175"/>
    </location>
</feature>
<keyword evidence="8" id="KW-0067">ATP-binding</keyword>
<dbReference type="InterPro" id="IPR008179">
    <property type="entry name" value="HisE"/>
</dbReference>
<dbReference type="EC" id="3.6.1.31" evidence="4"/>
<gene>
    <name evidence="11" type="primary">hisE</name>
    <name evidence="11" type="ORF">ACFSNC_02870</name>
</gene>
<keyword evidence="5" id="KW-0028">Amino-acid biosynthesis</keyword>
<evidence type="ECO:0000256" key="4">
    <source>
        <dbReference type="ARBA" id="ARBA00012414"/>
    </source>
</evidence>
<protein>
    <recommendedName>
        <fullName evidence="4">phosphoribosyl-ATP diphosphatase</fullName>
        <ecNumber evidence="4">3.6.1.31</ecNumber>
    </recommendedName>
</protein>
<dbReference type="GO" id="GO:0004636">
    <property type="term" value="F:phosphoribosyl-ATP diphosphatase activity"/>
    <property type="evidence" value="ECO:0007669"/>
    <property type="project" value="UniProtKB-EC"/>
</dbReference>
<comment type="similarity">
    <text evidence="3">Belongs to the PRA-PH family.</text>
</comment>
<dbReference type="Gene3D" id="1.10.287.1080">
    <property type="entry name" value="MazG-like"/>
    <property type="match status" value="1"/>
</dbReference>
<keyword evidence="12" id="KW-1185">Reference proteome</keyword>
<evidence type="ECO:0000256" key="5">
    <source>
        <dbReference type="ARBA" id="ARBA00022605"/>
    </source>
</evidence>
<keyword evidence="6" id="KW-0547">Nucleotide-binding</keyword>
<feature type="region of interest" description="Disordered" evidence="10">
    <location>
        <begin position="100"/>
        <end position="130"/>
    </location>
</feature>
<proteinExistence type="inferred from homology"/>
<keyword evidence="7 11" id="KW-0378">Hydrolase</keyword>
<comment type="caution">
    <text evidence="11">The sequence shown here is derived from an EMBL/GenBank/DDBJ whole genome shotgun (WGS) entry which is preliminary data.</text>
</comment>
<organism evidence="11 12">
    <name type="scientific">Ancylobacter oerskovii</name>
    <dbReference type="NCBI Taxonomy" id="459519"/>
    <lineage>
        <taxon>Bacteria</taxon>
        <taxon>Pseudomonadati</taxon>
        <taxon>Pseudomonadota</taxon>
        <taxon>Alphaproteobacteria</taxon>
        <taxon>Hyphomicrobiales</taxon>
        <taxon>Xanthobacteraceae</taxon>
        <taxon>Ancylobacter</taxon>
    </lineage>
</organism>
<evidence type="ECO:0000256" key="2">
    <source>
        <dbReference type="ARBA" id="ARBA00005204"/>
    </source>
</evidence>
<keyword evidence="9" id="KW-0368">Histidine biosynthesis</keyword>
<evidence type="ECO:0000256" key="7">
    <source>
        <dbReference type="ARBA" id="ARBA00022801"/>
    </source>
</evidence>
<evidence type="ECO:0000256" key="1">
    <source>
        <dbReference type="ARBA" id="ARBA00001460"/>
    </source>
</evidence>
<dbReference type="Proteomes" id="UP001597299">
    <property type="component" value="Unassembled WGS sequence"/>
</dbReference>
<evidence type="ECO:0000313" key="11">
    <source>
        <dbReference type="EMBL" id="MFD2139330.1"/>
    </source>
</evidence>
<evidence type="ECO:0000256" key="9">
    <source>
        <dbReference type="ARBA" id="ARBA00023102"/>
    </source>
</evidence>
<evidence type="ECO:0000256" key="8">
    <source>
        <dbReference type="ARBA" id="ARBA00022840"/>
    </source>
</evidence>
<sequence>MTDSIRRLHEAVCAARAGHVASPRTTKLFARGRAFIAKKVAEEAVEVALDGVVGDTNGTVRESADLLYNLVVLWAELGIEPGDVWAEMRRREQMMGMAEKLPKPGKRAGASLPPGRAAGGVSLRNRDSLSHSGYAKPADLFADLAAQPGGEADAASGGTALVAAPMAPGSRRDTR</sequence>
<evidence type="ECO:0000256" key="3">
    <source>
        <dbReference type="ARBA" id="ARBA00009392"/>
    </source>
</evidence>
<evidence type="ECO:0000256" key="10">
    <source>
        <dbReference type="SAM" id="MobiDB-lite"/>
    </source>
</evidence>
<accession>A0ABW4YSL0</accession>
<dbReference type="Pfam" id="PF01503">
    <property type="entry name" value="PRA-PH"/>
    <property type="match status" value="1"/>
</dbReference>
<dbReference type="RefSeq" id="WP_378295597.1">
    <property type="nucleotide sequence ID" value="NZ_JAHBGB010000019.1"/>
</dbReference>
<evidence type="ECO:0000256" key="6">
    <source>
        <dbReference type="ARBA" id="ARBA00022741"/>
    </source>
</evidence>
<dbReference type="InterPro" id="IPR021130">
    <property type="entry name" value="PRib-ATP_PPHydrolase-like"/>
</dbReference>
<reference evidence="12" key="1">
    <citation type="journal article" date="2019" name="Int. J. Syst. Evol. Microbiol.">
        <title>The Global Catalogue of Microorganisms (GCM) 10K type strain sequencing project: providing services to taxonomists for standard genome sequencing and annotation.</title>
        <authorList>
            <consortium name="The Broad Institute Genomics Platform"/>
            <consortium name="The Broad Institute Genome Sequencing Center for Infectious Disease"/>
            <person name="Wu L."/>
            <person name="Ma J."/>
        </authorList>
    </citation>
    <scope>NUCLEOTIDE SEQUENCE [LARGE SCALE GENOMIC DNA]</scope>
    <source>
        <strain evidence="12">CCM 7435</strain>
    </source>
</reference>